<comment type="cofactor">
    <cofactor evidence="4">
        <name>Mg(2+)</name>
        <dbReference type="ChEBI" id="CHEBI:18420"/>
    </cofactor>
    <text evidence="4">Binds 1 Mg(2+) ion per subunit.</text>
</comment>
<dbReference type="AlphaFoldDB" id="A0AB34KAN6"/>
<protein>
    <recommendedName>
        <fullName evidence="4">Vesicle-fusing ATPase</fullName>
        <ecNumber evidence="4">3.6.4.6</ecNumber>
    </recommendedName>
</protein>
<evidence type="ECO:0000256" key="5">
    <source>
        <dbReference type="SAM" id="MobiDB-lite"/>
    </source>
</evidence>
<comment type="catalytic activity">
    <reaction evidence="4">
        <text>ATP + H2O = ADP + phosphate + H(+)</text>
        <dbReference type="Rhea" id="RHEA:13065"/>
        <dbReference type="ChEBI" id="CHEBI:15377"/>
        <dbReference type="ChEBI" id="CHEBI:15378"/>
        <dbReference type="ChEBI" id="CHEBI:30616"/>
        <dbReference type="ChEBI" id="CHEBI:43474"/>
        <dbReference type="ChEBI" id="CHEBI:456216"/>
        <dbReference type="EC" id="3.6.4.6"/>
    </reaction>
</comment>
<dbReference type="Pfam" id="PF00004">
    <property type="entry name" value="AAA"/>
    <property type="match status" value="1"/>
</dbReference>
<dbReference type="GO" id="GO:0016887">
    <property type="term" value="F:ATP hydrolysis activity"/>
    <property type="evidence" value="ECO:0007669"/>
    <property type="project" value="InterPro"/>
</dbReference>
<feature type="domain" description="AAA+ ATPase" evidence="7">
    <location>
        <begin position="350"/>
        <end position="494"/>
    </location>
</feature>
<accession>A0AB34KAN6</accession>
<dbReference type="PRINTS" id="PR00830">
    <property type="entry name" value="ENDOLAPTASE"/>
</dbReference>
<evidence type="ECO:0000256" key="4">
    <source>
        <dbReference type="RuleBase" id="RU367045"/>
    </source>
</evidence>
<keyword evidence="4" id="KW-0963">Cytoplasm</keyword>
<dbReference type="GO" id="GO:0046872">
    <property type="term" value="F:metal ion binding"/>
    <property type="evidence" value="ECO:0007669"/>
    <property type="project" value="UniProtKB-UniRule"/>
</dbReference>
<dbReference type="GO" id="GO:0006891">
    <property type="term" value="P:intra-Golgi vesicle-mediated transport"/>
    <property type="evidence" value="ECO:0007669"/>
    <property type="project" value="TreeGrafter"/>
</dbReference>
<dbReference type="InterPro" id="IPR003959">
    <property type="entry name" value="ATPase_AAA_core"/>
</dbReference>
<keyword evidence="4" id="KW-0653">Protein transport</keyword>
<feature type="chain" id="PRO_5044230375" description="Vesicle-fusing ATPase" evidence="6">
    <location>
        <begin position="17"/>
        <end position="809"/>
    </location>
</feature>
<dbReference type="PANTHER" id="PTHR23078:SF3">
    <property type="entry name" value="VESICLE-FUSING ATPASE"/>
    <property type="match status" value="1"/>
</dbReference>
<reference evidence="8 9" key="1">
    <citation type="journal article" date="2024" name="Science">
        <title>Giant polyketide synthase enzymes in the biosynthesis of giant marine polyether toxins.</title>
        <authorList>
            <person name="Fallon T.R."/>
            <person name="Shende V.V."/>
            <person name="Wierzbicki I.H."/>
            <person name="Pendleton A.L."/>
            <person name="Watervoot N.F."/>
            <person name="Auber R.P."/>
            <person name="Gonzalez D.J."/>
            <person name="Wisecaver J.H."/>
            <person name="Moore B.S."/>
        </authorList>
    </citation>
    <scope>NUCLEOTIDE SEQUENCE [LARGE SCALE GENOMIC DNA]</scope>
    <source>
        <strain evidence="8 9">12B1</strain>
    </source>
</reference>
<keyword evidence="6" id="KW-0732">Signal</keyword>
<name>A0AB34KAN6_PRYPA</name>
<dbReference type="GO" id="GO:0005795">
    <property type="term" value="C:Golgi stack"/>
    <property type="evidence" value="ECO:0007669"/>
    <property type="project" value="TreeGrafter"/>
</dbReference>
<feature type="compositionally biased region" description="Pro residues" evidence="5">
    <location>
        <begin position="272"/>
        <end position="281"/>
    </location>
</feature>
<dbReference type="Proteomes" id="UP001515480">
    <property type="component" value="Unassembled WGS sequence"/>
</dbReference>
<comment type="similarity">
    <text evidence="1 4">Belongs to the AAA ATPase family.</text>
</comment>
<sequence length="809" mass="84201">MLALVALAPLLPSALSPGGVPHEGAPRSCGARQTGRLSSAPASGTARGLAARRCGVIASARPQDNPVLQRLERAASAAVDQSTGAGMESSGSGRAEWGTWCDEKLLRRARAALDDCAIDSRAGRWAALWEVAGGEAPSARLRVGGGERWDLVLHLFCARGEVEERACRVKYADGTLALLKPLLGAVRVSKFRADGAVLGVPKELRGGSSGLGGRKADRAFLQLGGPLQEYLAITSNAALLELVLRHETQCSTVEADLPRLEQPELRAAFEQLPPPPSPSPTPRASAKNVSAAPSPAAARQRGLENSLASSFAASLSGNVGGLEAQLEAIVRRVLASRADPAAARRLGVSHVRGILLSGPPGCGKTLLARELARSLGAREPQVVNGPEILDKYVGEAEKRVRALFAPAEEEYAAAGDASALHVIILDEMDSICKKRGSVSGDSSGVRDSVVNQLLAKMDGVVEAGNVLVVGLTNRPELLDDALLRPGRHFESSPLTAACISPTRYPQLLLLSQAGGLVRSAASFALGRAAVEACDLAAGESCMGAMVRREDLEAALLEVTPVLGKMDAEIRSRFDPYGVGSRAHAAARAALLRFVHMCSTAPAAAASGMASAPTLAVKWPHSILLVPDGKGAGTSALAAWASSQASADFNYVRFLTAADILSDSGAADLGRSSSLAGCFAEARAMRRALLVLDDVDLMVDEAGVLLALLRAQLRMPLSQSGGMANSDGDPALLVIATSSSTSPSSPLAAAFDDICRVPLLRNNDEAADALRSARIFDGSEAVDSATLESLKLRYPVGVKQLLRTSTFALF</sequence>
<dbReference type="GO" id="GO:0035494">
    <property type="term" value="P:SNARE complex disassembly"/>
    <property type="evidence" value="ECO:0007669"/>
    <property type="project" value="InterPro"/>
</dbReference>
<organism evidence="8 9">
    <name type="scientific">Prymnesium parvum</name>
    <name type="common">Toxic golden alga</name>
    <dbReference type="NCBI Taxonomy" id="97485"/>
    <lineage>
        <taxon>Eukaryota</taxon>
        <taxon>Haptista</taxon>
        <taxon>Haptophyta</taxon>
        <taxon>Prymnesiophyceae</taxon>
        <taxon>Prymnesiales</taxon>
        <taxon>Prymnesiaceae</taxon>
        <taxon>Prymnesium</taxon>
    </lineage>
</organism>
<dbReference type="InterPro" id="IPR027417">
    <property type="entry name" value="P-loop_NTPase"/>
</dbReference>
<feature type="region of interest" description="Disordered" evidence="5">
    <location>
        <begin position="269"/>
        <end position="300"/>
    </location>
</feature>
<keyword evidence="4" id="KW-0931">ER-Golgi transport</keyword>
<keyword evidence="4" id="KW-0813">Transport</keyword>
<comment type="subcellular location">
    <subcellularLocation>
        <location evidence="4">Cytoplasm</location>
    </subcellularLocation>
</comment>
<gene>
    <name evidence="8" type="ORF">AB1Y20_001303</name>
</gene>
<comment type="caution">
    <text evidence="8">The sequence shown here is derived from an EMBL/GenBank/DDBJ whole genome shotgun (WGS) entry which is preliminary data.</text>
</comment>
<feature type="signal peptide" evidence="6">
    <location>
        <begin position="1"/>
        <end position="16"/>
    </location>
</feature>
<dbReference type="InterPro" id="IPR003593">
    <property type="entry name" value="AAA+_ATPase"/>
</dbReference>
<dbReference type="SMART" id="SM00382">
    <property type="entry name" value="AAA"/>
    <property type="match status" value="1"/>
</dbReference>
<dbReference type="PANTHER" id="PTHR23078">
    <property type="entry name" value="VESICULAR-FUSION PROTEIN NSF"/>
    <property type="match status" value="1"/>
</dbReference>
<dbReference type="GO" id="GO:0043001">
    <property type="term" value="P:Golgi to plasma membrane protein transport"/>
    <property type="evidence" value="ECO:0007669"/>
    <property type="project" value="TreeGrafter"/>
</dbReference>
<feature type="region of interest" description="Disordered" evidence="5">
    <location>
        <begin position="15"/>
        <end position="46"/>
    </location>
</feature>
<evidence type="ECO:0000259" key="7">
    <source>
        <dbReference type="SMART" id="SM00382"/>
    </source>
</evidence>
<keyword evidence="2 4" id="KW-0547">Nucleotide-binding</keyword>
<evidence type="ECO:0000256" key="3">
    <source>
        <dbReference type="ARBA" id="ARBA00022840"/>
    </source>
</evidence>
<evidence type="ECO:0000256" key="1">
    <source>
        <dbReference type="ARBA" id="ARBA00006914"/>
    </source>
</evidence>
<proteinExistence type="inferred from homology"/>
<keyword evidence="4" id="KW-0460">Magnesium</keyword>
<dbReference type="EMBL" id="JBGBPQ010000001">
    <property type="protein sequence ID" value="KAL1530397.1"/>
    <property type="molecule type" value="Genomic_DNA"/>
</dbReference>
<dbReference type="Gene3D" id="3.40.50.300">
    <property type="entry name" value="P-loop containing nucleotide triphosphate hydrolases"/>
    <property type="match status" value="1"/>
</dbReference>
<dbReference type="GO" id="GO:0005524">
    <property type="term" value="F:ATP binding"/>
    <property type="evidence" value="ECO:0007669"/>
    <property type="project" value="UniProtKB-UniRule"/>
</dbReference>
<feature type="compositionally biased region" description="Low complexity" evidence="5">
    <location>
        <begin position="282"/>
        <end position="298"/>
    </location>
</feature>
<keyword evidence="3 4" id="KW-0067">ATP-binding</keyword>
<dbReference type="InterPro" id="IPR039812">
    <property type="entry name" value="Vesicle-fus_ATPase"/>
</dbReference>
<dbReference type="SUPFAM" id="SSF52540">
    <property type="entry name" value="P-loop containing nucleoside triphosphate hydrolases"/>
    <property type="match status" value="1"/>
</dbReference>
<evidence type="ECO:0000256" key="6">
    <source>
        <dbReference type="SAM" id="SignalP"/>
    </source>
</evidence>
<comment type="function">
    <text evidence="4">Required for vesicle-mediated transport. Catalyzes the fusion of transport vesicles within the Golgi cisternae. Is also required for transport from the endoplasmic reticulum to the Golgi stack. Seems to function as a fusion protein required for the delivery of cargo proteins to all compartments of the Golgi stack independent of vesicle origin.</text>
</comment>
<keyword evidence="4" id="KW-0378">Hydrolase</keyword>
<dbReference type="FunFam" id="3.40.50.300:FF:000154">
    <property type="entry name" value="Vesicle-fusing ATPase 1"/>
    <property type="match status" value="1"/>
</dbReference>
<evidence type="ECO:0000313" key="8">
    <source>
        <dbReference type="EMBL" id="KAL1530397.1"/>
    </source>
</evidence>
<dbReference type="EC" id="3.6.4.6" evidence="4"/>
<evidence type="ECO:0000256" key="2">
    <source>
        <dbReference type="ARBA" id="ARBA00022741"/>
    </source>
</evidence>
<evidence type="ECO:0000313" key="9">
    <source>
        <dbReference type="Proteomes" id="UP001515480"/>
    </source>
</evidence>
<keyword evidence="9" id="KW-1185">Reference proteome</keyword>
<keyword evidence="4" id="KW-0479">Metal-binding</keyword>